<dbReference type="InterPro" id="IPR003607">
    <property type="entry name" value="HD/PDEase_dom"/>
</dbReference>
<dbReference type="AlphaFoldDB" id="A0A521AI77"/>
<gene>
    <name evidence="2" type="ORF">SAMN06265219_101167</name>
</gene>
<organism evidence="2 3">
    <name type="scientific">Gracilimonas mengyeensis</name>
    <dbReference type="NCBI Taxonomy" id="1302730"/>
    <lineage>
        <taxon>Bacteria</taxon>
        <taxon>Pseudomonadati</taxon>
        <taxon>Balneolota</taxon>
        <taxon>Balneolia</taxon>
        <taxon>Balneolales</taxon>
        <taxon>Balneolaceae</taxon>
        <taxon>Gracilimonas</taxon>
    </lineage>
</organism>
<dbReference type="CDD" id="cd00077">
    <property type="entry name" value="HDc"/>
    <property type="match status" value="1"/>
</dbReference>
<evidence type="ECO:0000313" key="3">
    <source>
        <dbReference type="Proteomes" id="UP000317557"/>
    </source>
</evidence>
<keyword evidence="3" id="KW-1185">Reference proteome</keyword>
<dbReference type="Gene3D" id="1.10.3210.10">
    <property type="entry name" value="Hypothetical protein af1432"/>
    <property type="match status" value="1"/>
</dbReference>
<sequence length="540" mass="61208">MIKDVKTYIHTVGNRLSKAFSIEEFGLEEQLDFWELSAEHVSRKETPSFTDIVSWMDMLYRAPVHFVYQLEDEKLVLSRRHVITENLLNTQAGRRTASGSQSVQEKELLQNFEHQLQNLEKKMSMDEVFREHGITAHSIGQCEHIPLFDNDGDLWGIYCAGPYIKSPEQITPKLSIVGRLLSRWLISLDEEEDKPQKDYESRIEEVTANLGSGKLNTEALMQLNLKYLLNSVKADSGCVFEFMGGGHKVLASSGFSEDELAEFTQVENVLVQEATDKVKVTEAGRKWFEARGENPDVLYFKGEHHSGFILLFNSADTPRFKVSDILDDIRNSFASILDYRYQNEKFSEKLTHVYYTMLRAIERSRSKTIHHTPRMIAFVERFGLLFGLEDEEMARIKRTAKLHDIGYVGASSIESGKSIGGELTHPLIGANMVEQLAVHPDITEGIKTHHEWVNGNGTPGGLKAEEIPWSGKIIGVFEYVVDFVETHKDDDSKSGDEWIEALSKGIMERADVEFDMVLIPTVIQLIQALGWEGCVNLGVD</sequence>
<dbReference type="PANTHER" id="PTHR45228:SF1">
    <property type="entry name" value="CYCLIC DI-GMP PHOSPHODIESTERASE TM_0186"/>
    <property type="match status" value="1"/>
</dbReference>
<dbReference type="EMBL" id="FXTP01000001">
    <property type="protein sequence ID" value="SMO34545.1"/>
    <property type="molecule type" value="Genomic_DNA"/>
</dbReference>
<evidence type="ECO:0000259" key="1">
    <source>
        <dbReference type="PROSITE" id="PS51832"/>
    </source>
</evidence>
<dbReference type="RefSeq" id="WP_185957121.1">
    <property type="nucleotide sequence ID" value="NZ_FXTP01000001.1"/>
</dbReference>
<dbReference type="Pfam" id="PF13487">
    <property type="entry name" value="HD_5"/>
    <property type="match status" value="1"/>
</dbReference>
<dbReference type="PROSITE" id="PS51832">
    <property type="entry name" value="HD_GYP"/>
    <property type="match status" value="1"/>
</dbReference>
<proteinExistence type="predicted"/>
<name>A0A521AI77_9BACT</name>
<protein>
    <submittedName>
        <fullName evidence="2">HD domain-containing protein</fullName>
    </submittedName>
</protein>
<reference evidence="2 3" key="1">
    <citation type="submission" date="2017-05" db="EMBL/GenBank/DDBJ databases">
        <authorList>
            <person name="Varghese N."/>
            <person name="Submissions S."/>
        </authorList>
    </citation>
    <scope>NUCLEOTIDE SEQUENCE [LARGE SCALE GENOMIC DNA]</scope>
    <source>
        <strain evidence="2 3">DSM 21985</strain>
    </source>
</reference>
<dbReference type="InterPro" id="IPR052020">
    <property type="entry name" value="Cyclic_di-GMP/3'3'-cGAMP_PDE"/>
</dbReference>
<evidence type="ECO:0000313" key="2">
    <source>
        <dbReference type="EMBL" id="SMO34545.1"/>
    </source>
</evidence>
<accession>A0A521AI77</accession>
<dbReference type="SUPFAM" id="SSF109604">
    <property type="entry name" value="HD-domain/PDEase-like"/>
    <property type="match status" value="1"/>
</dbReference>
<dbReference type="InterPro" id="IPR037522">
    <property type="entry name" value="HD_GYP_dom"/>
</dbReference>
<dbReference type="PANTHER" id="PTHR45228">
    <property type="entry name" value="CYCLIC DI-GMP PHOSPHODIESTERASE TM_0186-RELATED"/>
    <property type="match status" value="1"/>
</dbReference>
<feature type="domain" description="HD-GYP" evidence="1">
    <location>
        <begin position="346"/>
        <end position="534"/>
    </location>
</feature>
<dbReference type="Proteomes" id="UP000317557">
    <property type="component" value="Unassembled WGS sequence"/>
</dbReference>